<feature type="signal peptide" evidence="1">
    <location>
        <begin position="1"/>
        <end position="18"/>
    </location>
</feature>
<comment type="caution">
    <text evidence="2">The sequence shown here is derived from an EMBL/GenBank/DDBJ whole genome shotgun (WGS) entry which is preliminary data.</text>
</comment>
<reference evidence="2 3" key="1">
    <citation type="submission" date="2017-11" db="EMBL/GenBank/DDBJ databases">
        <title>Genomic Encyclopedia of Type Strains, Phase III (KMG-III): the genomes of soil and plant-associated and newly described type strains.</title>
        <authorList>
            <person name="Whitman W."/>
        </authorList>
    </citation>
    <scope>NUCLEOTIDE SEQUENCE [LARGE SCALE GENOMIC DNA]</scope>
    <source>
        <strain evidence="2 3">CGMCC 1.12274</strain>
    </source>
</reference>
<evidence type="ECO:0000313" key="3">
    <source>
        <dbReference type="Proteomes" id="UP000232587"/>
    </source>
</evidence>
<dbReference type="AlphaFoldDB" id="A0A2N0H4T8"/>
<organism evidence="2 3">
    <name type="scientific">Novosphingobium kunmingense</name>
    <dbReference type="NCBI Taxonomy" id="1211806"/>
    <lineage>
        <taxon>Bacteria</taxon>
        <taxon>Pseudomonadati</taxon>
        <taxon>Pseudomonadota</taxon>
        <taxon>Alphaproteobacteria</taxon>
        <taxon>Sphingomonadales</taxon>
        <taxon>Sphingomonadaceae</taxon>
        <taxon>Novosphingobium</taxon>
    </lineage>
</organism>
<proteinExistence type="predicted"/>
<keyword evidence="3" id="KW-1185">Reference proteome</keyword>
<evidence type="ECO:0000313" key="2">
    <source>
        <dbReference type="EMBL" id="PKB13949.1"/>
    </source>
</evidence>
<sequence>MRVFAVAIAVLGATPALAEAETVPGPVLMKPSEIKAYNAALDPRDPAYIVCTKTAPTGSLVTRRDCRTRAEWDRHAAIGNENARALVTDAQTRQFGVNQEPAGTVFPAVGN</sequence>
<gene>
    <name evidence="2" type="ORF">B0I00_2577</name>
</gene>
<evidence type="ECO:0008006" key="4">
    <source>
        <dbReference type="Google" id="ProtNLM"/>
    </source>
</evidence>
<protein>
    <recommendedName>
        <fullName evidence="4">UrcA family protein</fullName>
    </recommendedName>
</protein>
<keyword evidence="1" id="KW-0732">Signal</keyword>
<dbReference type="Proteomes" id="UP000232587">
    <property type="component" value="Unassembled WGS sequence"/>
</dbReference>
<dbReference type="RefSeq" id="WP_100867812.1">
    <property type="nucleotide sequence ID" value="NZ_PHUF01000005.1"/>
</dbReference>
<name>A0A2N0H4T8_9SPHN</name>
<dbReference type="OrthoDB" id="7510939at2"/>
<feature type="chain" id="PRO_5014838805" description="UrcA family protein" evidence="1">
    <location>
        <begin position="19"/>
        <end position="111"/>
    </location>
</feature>
<accession>A0A2N0H4T8</accession>
<evidence type="ECO:0000256" key="1">
    <source>
        <dbReference type="SAM" id="SignalP"/>
    </source>
</evidence>
<dbReference type="EMBL" id="PHUF01000005">
    <property type="protein sequence ID" value="PKB13949.1"/>
    <property type="molecule type" value="Genomic_DNA"/>
</dbReference>